<dbReference type="Gene3D" id="3.20.20.150">
    <property type="entry name" value="Divalent-metal-dependent TIM barrel enzymes"/>
    <property type="match status" value="1"/>
</dbReference>
<keyword evidence="3" id="KW-1185">Reference proteome</keyword>
<dbReference type="InterPro" id="IPR036237">
    <property type="entry name" value="Xyl_isomerase-like_sf"/>
</dbReference>
<dbReference type="SUPFAM" id="SSF51658">
    <property type="entry name" value="Xylose isomerase-like"/>
    <property type="match status" value="1"/>
</dbReference>
<evidence type="ECO:0000313" key="3">
    <source>
        <dbReference type="Proteomes" id="UP001500751"/>
    </source>
</evidence>
<evidence type="ECO:0000259" key="1">
    <source>
        <dbReference type="Pfam" id="PF01261"/>
    </source>
</evidence>
<dbReference type="InterPro" id="IPR013022">
    <property type="entry name" value="Xyl_isomerase-like_TIM-brl"/>
</dbReference>
<dbReference type="InterPro" id="IPR050312">
    <property type="entry name" value="IolE/XylAMocC-like"/>
</dbReference>
<protein>
    <submittedName>
        <fullName evidence="2">Sugar phosphate isomerase/epimerase</fullName>
    </submittedName>
</protein>
<reference evidence="3" key="1">
    <citation type="journal article" date="2019" name="Int. J. Syst. Evol. Microbiol.">
        <title>The Global Catalogue of Microorganisms (GCM) 10K type strain sequencing project: providing services to taxonomists for standard genome sequencing and annotation.</title>
        <authorList>
            <consortium name="The Broad Institute Genomics Platform"/>
            <consortium name="The Broad Institute Genome Sequencing Center for Infectious Disease"/>
            <person name="Wu L."/>
            <person name="Ma J."/>
        </authorList>
    </citation>
    <scope>NUCLEOTIDE SEQUENCE [LARGE SCALE GENOMIC DNA]</scope>
    <source>
        <strain evidence="3">JCM 16014</strain>
    </source>
</reference>
<dbReference type="GO" id="GO:0016853">
    <property type="term" value="F:isomerase activity"/>
    <property type="evidence" value="ECO:0007669"/>
    <property type="project" value="UniProtKB-KW"/>
</dbReference>
<dbReference type="PANTHER" id="PTHR12110:SF53">
    <property type="entry name" value="BLR5974 PROTEIN"/>
    <property type="match status" value="1"/>
</dbReference>
<keyword evidence="2" id="KW-0413">Isomerase</keyword>
<gene>
    <name evidence="2" type="ORF">GCM10009839_24980</name>
</gene>
<comment type="caution">
    <text evidence="2">The sequence shown here is derived from an EMBL/GenBank/DDBJ whole genome shotgun (WGS) entry which is preliminary data.</text>
</comment>
<name>A0ABP5FHT7_9ACTN</name>
<dbReference type="PROSITE" id="PS51318">
    <property type="entry name" value="TAT"/>
    <property type="match status" value="1"/>
</dbReference>
<dbReference type="RefSeq" id="WP_344665703.1">
    <property type="nucleotide sequence ID" value="NZ_BAAAQN010000011.1"/>
</dbReference>
<dbReference type="InterPro" id="IPR006311">
    <property type="entry name" value="TAT_signal"/>
</dbReference>
<evidence type="ECO:0000313" key="2">
    <source>
        <dbReference type="EMBL" id="GAA2025760.1"/>
    </source>
</evidence>
<dbReference type="Proteomes" id="UP001500751">
    <property type="component" value="Unassembled WGS sequence"/>
</dbReference>
<accession>A0ABP5FHT7</accession>
<feature type="domain" description="Xylose isomerase-like TIM barrel" evidence="1">
    <location>
        <begin position="89"/>
        <end position="349"/>
    </location>
</feature>
<proteinExistence type="predicted"/>
<sequence length="449" mass="48113">MSKDRMSKDRMNLERRTLLKLAGGSAAALTLGLPPAAARAAQAPGTVPHHYFDGDYLVSMSLFCFNQNIDTWLRGRANGAPPLTTAAAIDWAKAAGFDGVDITAYYIPGYDTHTMPTLPTDQIVAFAKGLRAQCEHLNLRVTGTGAFNDFADPNAARRALDVQRVQFWTDIAAVLGAPAIRVFSGVVPTDLDAAGGWAAVAQQRIVPALQQVTAYAATRGVRVLLQNHGDMTATADQTIQLLQWVGDPNIAIIDDTGYFRPFQTGDGAAYNYYSDIDKVVPYSRSIQVKRKPGGETDSALMDYRRLFTGLRMAGYRDVMPLERLWAKTDPDTPKNQPTPPYQQVADFLAEVRAGLAATKTNAFDAVRKSIDRLGAAGQIGHGSRSALVALISDAGHRYDIAQPALALSGLREFLAVLAAAPADMSADAVAALTSQTGGLLLAANDVFES</sequence>
<dbReference type="Pfam" id="PF01261">
    <property type="entry name" value="AP_endonuc_2"/>
    <property type="match status" value="1"/>
</dbReference>
<dbReference type="PANTHER" id="PTHR12110">
    <property type="entry name" value="HYDROXYPYRUVATE ISOMERASE"/>
    <property type="match status" value="1"/>
</dbReference>
<organism evidence="2 3">
    <name type="scientific">Catenulispora yoronensis</name>
    <dbReference type="NCBI Taxonomy" id="450799"/>
    <lineage>
        <taxon>Bacteria</taxon>
        <taxon>Bacillati</taxon>
        <taxon>Actinomycetota</taxon>
        <taxon>Actinomycetes</taxon>
        <taxon>Catenulisporales</taxon>
        <taxon>Catenulisporaceae</taxon>
        <taxon>Catenulispora</taxon>
    </lineage>
</organism>
<dbReference type="EMBL" id="BAAAQN010000011">
    <property type="protein sequence ID" value="GAA2025760.1"/>
    <property type="molecule type" value="Genomic_DNA"/>
</dbReference>